<evidence type="ECO:0000256" key="1">
    <source>
        <dbReference type="SAM" id="Phobius"/>
    </source>
</evidence>
<reference evidence="2" key="1">
    <citation type="submission" date="2020-02" db="EMBL/GenBank/DDBJ databases">
        <title>Delineation of the pyrene-degrading pathway in Roseobacter clade bacteria by genomic analysis.</title>
        <authorList>
            <person name="Zhou H."/>
            <person name="Wang H."/>
        </authorList>
    </citation>
    <scope>NUCLEOTIDE SEQUENCE</scope>
    <source>
        <strain evidence="2">PrR005</strain>
    </source>
</reference>
<protein>
    <recommendedName>
        <fullName evidence="3">CTP synthetase</fullName>
    </recommendedName>
</protein>
<accession>A0A6B2NGU5</accession>
<evidence type="ECO:0008006" key="3">
    <source>
        <dbReference type="Google" id="ProtNLM"/>
    </source>
</evidence>
<sequence length="62" mass="6542">MPKGDDILTFLAYALPVAGGLAGMIFVNLNREDFVNPVTAVALGAVMGWGLARLLRALAGRR</sequence>
<gene>
    <name evidence="2" type="ORF">G0P99_00195</name>
</gene>
<dbReference type="RefSeq" id="WP_164126577.1">
    <property type="nucleotide sequence ID" value="NZ_JAAGOX010000001.1"/>
</dbReference>
<dbReference type="AlphaFoldDB" id="A0A6B2NGU5"/>
<organism evidence="2">
    <name type="scientific">Ruegeria sp. PrR005</name>
    <dbReference type="NCBI Taxonomy" id="2706882"/>
    <lineage>
        <taxon>Bacteria</taxon>
        <taxon>Pseudomonadati</taxon>
        <taxon>Pseudomonadota</taxon>
        <taxon>Alphaproteobacteria</taxon>
        <taxon>Rhodobacterales</taxon>
        <taxon>Roseobacteraceae</taxon>
        <taxon>Ruegeria</taxon>
    </lineage>
</organism>
<keyword evidence="1" id="KW-0472">Membrane</keyword>
<comment type="caution">
    <text evidence="2">The sequence shown here is derived from an EMBL/GenBank/DDBJ whole genome shotgun (WGS) entry which is preliminary data.</text>
</comment>
<dbReference type="EMBL" id="JAAGOX010000001">
    <property type="protein sequence ID" value="NDW43372.1"/>
    <property type="molecule type" value="Genomic_DNA"/>
</dbReference>
<proteinExistence type="predicted"/>
<feature type="transmembrane region" description="Helical" evidence="1">
    <location>
        <begin position="7"/>
        <end position="28"/>
    </location>
</feature>
<keyword evidence="1" id="KW-1133">Transmembrane helix</keyword>
<keyword evidence="1" id="KW-0812">Transmembrane</keyword>
<evidence type="ECO:0000313" key="2">
    <source>
        <dbReference type="EMBL" id="NDW43372.1"/>
    </source>
</evidence>
<name>A0A6B2NGU5_9RHOB</name>
<feature type="transmembrane region" description="Helical" evidence="1">
    <location>
        <begin position="34"/>
        <end position="55"/>
    </location>
</feature>